<organism evidence="1 2">
    <name type="scientific">Candidatus Nitrotoga arctica</name>
    <dbReference type="NCBI Taxonomy" id="453162"/>
    <lineage>
        <taxon>Bacteria</taxon>
        <taxon>Pseudomonadati</taxon>
        <taxon>Pseudomonadota</taxon>
        <taxon>Betaproteobacteria</taxon>
        <taxon>Nitrosomonadales</taxon>
        <taxon>Gallionellaceae</taxon>
        <taxon>Candidatus Nitrotoga</taxon>
    </lineage>
</organism>
<evidence type="ECO:0000313" key="1">
    <source>
        <dbReference type="EMBL" id="CAG9931269.1"/>
    </source>
</evidence>
<evidence type="ECO:0000313" key="2">
    <source>
        <dbReference type="Proteomes" id="UP000839052"/>
    </source>
</evidence>
<dbReference type="Proteomes" id="UP000839052">
    <property type="component" value="Chromosome"/>
</dbReference>
<proteinExistence type="predicted"/>
<dbReference type="RefSeq" id="WP_239795384.1">
    <property type="nucleotide sequence ID" value="NZ_OU912926.1"/>
</dbReference>
<dbReference type="EMBL" id="OU912926">
    <property type="protein sequence ID" value="CAG9931269.1"/>
    <property type="molecule type" value="Genomic_DNA"/>
</dbReference>
<protein>
    <submittedName>
        <fullName evidence="1">Uncharacterized protein</fullName>
    </submittedName>
</protein>
<reference evidence="1 2" key="1">
    <citation type="submission" date="2021-10" db="EMBL/GenBank/DDBJ databases">
        <authorList>
            <person name="Koch H."/>
        </authorList>
    </citation>
    <scope>NUCLEOTIDE SEQUENCE [LARGE SCALE GENOMIC DNA]</scope>
    <source>
        <strain evidence="1">6680</strain>
    </source>
</reference>
<gene>
    <name evidence="1" type="ORF">NTG6680_0016</name>
</gene>
<sequence length="70" mass="7816">MEYLLAHFSRSRRVVVDDIFSGRTEEIIELEAGAHIVALGPPYNFTPSSINIVLRDTSPLTPMEVAFDPI</sequence>
<keyword evidence="2" id="KW-1185">Reference proteome</keyword>
<accession>A0ABM8YUZ4</accession>
<name>A0ABM8YUZ4_9PROT</name>